<dbReference type="GO" id="GO:0005524">
    <property type="term" value="F:ATP binding"/>
    <property type="evidence" value="ECO:0007669"/>
    <property type="project" value="UniProtKB-UniRule"/>
</dbReference>
<accession>A0AA86PM82</accession>
<evidence type="ECO:0000256" key="1">
    <source>
        <dbReference type="ARBA" id="ARBA00012513"/>
    </source>
</evidence>
<reference evidence="12" key="1">
    <citation type="submission" date="2023-06" db="EMBL/GenBank/DDBJ databases">
        <authorList>
            <person name="Kurt Z."/>
        </authorList>
    </citation>
    <scope>NUCLEOTIDE SEQUENCE</scope>
</reference>
<dbReference type="EMBL" id="CATOUU010000687">
    <property type="protein sequence ID" value="CAI9941196.1"/>
    <property type="molecule type" value="Genomic_DNA"/>
</dbReference>
<dbReference type="Gene3D" id="1.10.510.10">
    <property type="entry name" value="Transferase(Phosphotransferase) domain 1"/>
    <property type="match status" value="1"/>
</dbReference>
<feature type="domain" description="Protein kinase" evidence="11">
    <location>
        <begin position="46"/>
        <end position="327"/>
    </location>
</feature>
<reference evidence="13 14" key="2">
    <citation type="submission" date="2024-07" db="EMBL/GenBank/DDBJ databases">
        <authorList>
            <person name="Akdeniz Z."/>
        </authorList>
    </citation>
    <scope>NUCLEOTIDE SEQUENCE [LARGE SCALE GENOMIC DNA]</scope>
</reference>
<sequence>MPILRSIKSDIISIMFERFIKDIPLNNNQKLSDYIYETIFPALLKYKIIKTLGKGTYGIVYQCCQNDKIYAIKCPSIRYPEIQHGLEQFKRSTRSFMIQEYFASQRFNQSCKRFSLETHKLYIYGPLCAIQMEYFDGKDLMYYLHQNNYDYNKICIQMQQITRELEKCNIIHNDIKLDNFLFDGKILKLIDFGLSQDMIHTRKQFENNIIIQQVNEDQYKQVLEYSGPYCLISPQLKPTDFITHYLQQDKAAVIMCLYYLQQKSIQFFNDQKYKFPVDNKEKISQLINIFGAQKIEQIIKLSGHNLFGKRCDLEDALSPVWDKYSFLEVGPLGMLCETLGQFNKPKLNKENIILNELFVK</sequence>
<evidence type="ECO:0000256" key="7">
    <source>
        <dbReference type="ARBA" id="ARBA00047899"/>
    </source>
</evidence>
<evidence type="ECO:0000256" key="5">
    <source>
        <dbReference type="ARBA" id="ARBA00022777"/>
    </source>
</evidence>
<dbReference type="Pfam" id="PF00069">
    <property type="entry name" value="Pkinase"/>
    <property type="match status" value="1"/>
</dbReference>
<dbReference type="PROSITE" id="PS50011">
    <property type="entry name" value="PROTEIN_KINASE_DOM"/>
    <property type="match status" value="1"/>
</dbReference>
<dbReference type="Proteomes" id="UP001642409">
    <property type="component" value="Unassembled WGS sequence"/>
</dbReference>
<comment type="similarity">
    <text evidence="10">Belongs to the protein kinase superfamily.</text>
</comment>
<evidence type="ECO:0000313" key="12">
    <source>
        <dbReference type="EMBL" id="CAI9941196.1"/>
    </source>
</evidence>
<proteinExistence type="inferred from homology"/>
<dbReference type="EMBL" id="CAXDID020000075">
    <property type="protein sequence ID" value="CAL6016161.1"/>
    <property type="molecule type" value="Genomic_DNA"/>
</dbReference>
<dbReference type="InterPro" id="IPR017441">
    <property type="entry name" value="Protein_kinase_ATP_BS"/>
</dbReference>
<dbReference type="SMART" id="SM00220">
    <property type="entry name" value="S_TKc"/>
    <property type="match status" value="1"/>
</dbReference>
<protein>
    <recommendedName>
        <fullName evidence="1">non-specific serine/threonine protein kinase</fullName>
        <ecNumber evidence="1">2.7.11.1</ecNumber>
    </recommendedName>
</protein>
<evidence type="ECO:0000256" key="9">
    <source>
        <dbReference type="PROSITE-ProRule" id="PRU10141"/>
    </source>
</evidence>
<feature type="binding site" evidence="9">
    <location>
        <position position="73"/>
    </location>
    <ligand>
        <name>ATP</name>
        <dbReference type="ChEBI" id="CHEBI:30616"/>
    </ligand>
</feature>
<name>A0AA86PM82_9EUKA</name>
<dbReference type="PANTHER" id="PTHR24356">
    <property type="entry name" value="SERINE/THREONINE-PROTEIN KINASE"/>
    <property type="match status" value="1"/>
</dbReference>
<evidence type="ECO:0000256" key="4">
    <source>
        <dbReference type="ARBA" id="ARBA00022741"/>
    </source>
</evidence>
<dbReference type="PROSITE" id="PS00107">
    <property type="entry name" value="PROTEIN_KINASE_ATP"/>
    <property type="match status" value="1"/>
</dbReference>
<keyword evidence="14" id="KW-1185">Reference proteome</keyword>
<keyword evidence="2 10" id="KW-0723">Serine/threonine-protein kinase</keyword>
<keyword evidence="5 13" id="KW-0418">Kinase</keyword>
<evidence type="ECO:0000256" key="6">
    <source>
        <dbReference type="ARBA" id="ARBA00022840"/>
    </source>
</evidence>
<evidence type="ECO:0000259" key="11">
    <source>
        <dbReference type="PROSITE" id="PS50011"/>
    </source>
</evidence>
<keyword evidence="6 9" id="KW-0067">ATP-binding</keyword>
<dbReference type="InterPro" id="IPR000719">
    <property type="entry name" value="Prot_kinase_dom"/>
</dbReference>
<evidence type="ECO:0000256" key="3">
    <source>
        <dbReference type="ARBA" id="ARBA00022679"/>
    </source>
</evidence>
<dbReference type="SUPFAM" id="SSF56112">
    <property type="entry name" value="Protein kinase-like (PK-like)"/>
    <property type="match status" value="1"/>
</dbReference>
<dbReference type="GO" id="GO:0004674">
    <property type="term" value="F:protein serine/threonine kinase activity"/>
    <property type="evidence" value="ECO:0007669"/>
    <property type="project" value="UniProtKB-KW"/>
</dbReference>
<comment type="catalytic activity">
    <reaction evidence="7">
        <text>L-threonyl-[protein] + ATP = O-phospho-L-threonyl-[protein] + ADP + H(+)</text>
        <dbReference type="Rhea" id="RHEA:46608"/>
        <dbReference type="Rhea" id="RHEA-COMP:11060"/>
        <dbReference type="Rhea" id="RHEA-COMP:11605"/>
        <dbReference type="ChEBI" id="CHEBI:15378"/>
        <dbReference type="ChEBI" id="CHEBI:30013"/>
        <dbReference type="ChEBI" id="CHEBI:30616"/>
        <dbReference type="ChEBI" id="CHEBI:61977"/>
        <dbReference type="ChEBI" id="CHEBI:456216"/>
        <dbReference type="EC" id="2.7.11.1"/>
    </reaction>
</comment>
<keyword evidence="4 9" id="KW-0547">Nucleotide-binding</keyword>
<comment type="caution">
    <text evidence="12">The sequence shown here is derived from an EMBL/GenBank/DDBJ whole genome shotgun (WGS) entry which is preliminary data.</text>
</comment>
<evidence type="ECO:0000256" key="10">
    <source>
        <dbReference type="RuleBase" id="RU000304"/>
    </source>
</evidence>
<dbReference type="InterPro" id="IPR011009">
    <property type="entry name" value="Kinase-like_dom_sf"/>
</dbReference>
<keyword evidence="3" id="KW-0808">Transferase</keyword>
<gene>
    <name evidence="13" type="ORF">HINF_LOCUS25377</name>
    <name evidence="12" type="ORF">HINF_LOCUS28841</name>
</gene>
<dbReference type="InterPro" id="IPR050236">
    <property type="entry name" value="Ser_Thr_kinase_AGC"/>
</dbReference>
<dbReference type="InterPro" id="IPR008271">
    <property type="entry name" value="Ser/Thr_kinase_AS"/>
</dbReference>
<dbReference type="PROSITE" id="PS00108">
    <property type="entry name" value="PROTEIN_KINASE_ST"/>
    <property type="match status" value="1"/>
</dbReference>
<evidence type="ECO:0000256" key="2">
    <source>
        <dbReference type="ARBA" id="ARBA00022527"/>
    </source>
</evidence>
<evidence type="ECO:0000313" key="14">
    <source>
        <dbReference type="Proteomes" id="UP001642409"/>
    </source>
</evidence>
<dbReference type="EC" id="2.7.11.1" evidence="1"/>
<comment type="catalytic activity">
    <reaction evidence="8">
        <text>L-seryl-[protein] + ATP = O-phospho-L-seryl-[protein] + ADP + H(+)</text>
        <dbReference type="Rhea" id="RHEA:17989"/>
        <dbReference type="Rhea" id="RHEA-COMP:9863"/>
        <dbReference type="Rhea" id="RHEA-COMP:11604"/>
        <dbReference type="ChEBI" id="CHEBI:15378"/>
        <dbReference type="ChEBI" id="CHEBI:29999"/>
        <dbReference type="ChEBI" id="CHEBI:30616"/>
        <dbReference type="ChEBI" id="CHEBI:83421"/>
        <dbReference type="ChEBI" id="CHEBI:456216"/>
        <dbReference type="EC" id="2.7.11.1"/>
    </reaction>
</comment>
<evidence type="ECO:0000313" key="13">
    <source>
        <dbReference type="EMBL" id="CAL6016161.1"/>
    </source>
</evidence>
<dbReference type="AlphaFoldDB" id="A0AA86PM82"/>
<evidence type="ECO:0000256" key="8">
    <source>
        <dbReference type="ARBA" id="ARBA00048679"/>
    </source>
</evidence>
<dbReference type="Gene3D" id="3.30.200.20">
    <property type="entry name" value="Phosphorylase Kinase, domain 1"/>
    <property type="match status" value="1"/>
</dbReference>
<organism evidence="12">
    <name type="scientific">Hexamita inflata</name>
    <dbReference type="NCBI Taxonomy" id="28002"/>
    <lineage>
        <taxon>Eukaryota</taxon>
        <taxon>Metamonada</taxon>
        <taxon>Diplomonadida</taxon>
        <taxon>Hexamitidae</taxon>
        <taxon>Hexamitinae</taxon>
        <taxon>Hexamita</taxon>
    </lineage>
</organism>